<dbReference type="PROSITE" id="PS51935">
    <property type="entry name" value="NLPC_P60"/>
    <property type="match status" value="1"/>
</dbReference>
<feature type="domain" description="NlpC/P60" evidence="5">
    <location>
        <begin position="206"/>
        <end position="334"/>
    </location>
</feature>
<evidence type="ECO:0000256" key="2">
    <source>
        <dbReference type="ARBA" id="ARBA00022670"/>
    </source>
</evidence>
<dbReference type="EMBL" id="CZVV01000003">
    <property type="protein sequence ID" value="CUS96425.1"/>
    <property type="molecule type" value="Genomic_DNA"/>
</dbReference>
<protein>
    <submittedName>
        <fullName evidence="7">Cell wall-associated hydrolase, NlpC family</fullName>
    </submittedName>
</protein>
<evidence type="ECO:0000313" key="8">
    <source>
        <dbReference type="Proteomes" id="UP000243065"/>
    </source>
</evidence>
<dbReference type="Gene3D" id="3.90.1720.10">
    <property type="entry name" value="endopeptidase domain like (from Nostoc punctiforme)"/>
    <property type="match status" value="1"/>
</dbReference>
<dbReference type="Proteomes" id="UP000243105">
    <property type="component" value="Unassembled WGS sequence"/>
</dbReference>
<dbReference type="EMBL" id="CZVU01000020">
    <property type="protein sequence ID" value="CUS99502.1"/>
    <property type="molecule type" value="Genomic_DNA"/>
</dbReference>
<evidence type="ECO:0000313" key="6">
    <source>
        <dbReference type="EMBL" id="CUS96425.1"/>
    </source>
</evidence>
<reference evidence="8 9" key="1">
    <citation type="submission" date="2015-11" db="EMBL/GenBank/DDBJ databases">
        <authorList>
            <person name="Varghese N."/>
        </authorList>
    </citation>
    <scope>NUCLEOTIDE SEQUENCE [LARGE SCALE GENOMIC DNA]</scope>
    <source>
        <strain evidence="7 8">JGI-24</strain>
        <strain evidence="6 9">JGI-25</strain>
    </source>
</reference>
<dbReference type="Gene3D" id="2.30.30.40">
    <property type="entry name" value="SH3 Domains"/>
    <property type="match status" value="2"/>
</dbReference>
<dbReference type="Pfam" id="PF18348">
    <property type="entry name" value="SH3_16"/>
    <property type="match status" value="1"/>
</dbReference>
<evidence type="ECO:0000256" key="4">
    <source>
        <dbReference type="ARBA" id="ARBA00022807"/>
    </source>
</evidence>
<accession>A0A656D2U7</accession>
<dbReference type="Pfam" id="PF00877">
    <property type="entry name" value="NLPC_P60"/>
    <property type="match status" value="1"/>
</dbReference>
<dbReference type="InterPro" id="IPR041382">
    <property type="entry name" value="SH3_16"/>
</dbReference>
<gene>
    <name evidence="7" type="ORF">JGI24_00620</name>
    <name evidence="6" type="ORF">JGI25_00106</name>
</gene>
<dbReference type="InterPro" id="IPR000064">
    <property type="entry name" value="NLP_P60_dom"/>
</dbReference>
<organism evidence="7 8">
    <name type="scientific">Kryptobacter tengchongensis</name>
    <dbReference type="NCBI Taxonomy" id="1643429"/>
    <lineage>
        <taxon>Bacteria</taxon>
        <taxon>Pseudomonadati</taxon>
        <taxon>Candidatus Kryptoniota</taxon>
        <taxon>Candidatus Kryptobacter</taxon>
    </lineage>
</organism>
<dbReference type="GO" id="GO:0008234">
    <property type="term" value="F:cysteine-type peptidase activity"/>
    <property type="evidence" value="ECO:0007669"/>
    <property type="project" value="UniProtKB-KW"/>
</dbReference>
<keyword evidence="8" id="KW-1185">Reference proteome</keyword>
<evidence type="ECO:0000313" key="9">
    <source>
        <dbReference type="Proteomes" id="UP000243105"/>
    </source>
</evidence>
<evidence type="ECO:0000313" key="7">
    <source>
        <dbReference type="EMBL" id="CUS99502.1"/>
    </source>
</evidence>
<dbReference type="Proteomes" id="UP000243065">
    <property type="component" value="Unassembled WGS sequence"/>
</dbReference>
<keyword evidence="2" id="KW-0645">Protease</keyword>
<dbReference type="InterPro" id="IPR051202">
    <property type="entry name" value="Peptidase_C40"/>
</dbReference>
<dbReference type="GO" id="GO:0006508">
    <property type="term" value="P:proteolysis"/>
    <property type="evidence" value="ECO:0007669"/>
    <property type="project" value="UniProtKB-KW"/>
</dbReference>
<keyword evidence="4" id="KW-0788">Thiol protease</keyword>
<dbReference type="AlphaFoldDB" id="A0A656D2U7"/>
<dbReference type="SUPFAM" id="SSF54001">
    <property type="entry name" value="Cysteine proteinases"/>
    <property type="match status" value="1"/>
</dbReference>
<name>A0A656D2U7_KRYT1</name>
<evidence type="ECO:0000259" key="5">
    <source>
        <dbReference type="PROSITE" id="PS51935"/>
    </source>
</evidence>
<dbReference type="RefSeq" id="WP_072150076.1">
    <property type="nucleotide sequence ID" value="NZ_CZVV01000003.1"/>
</dbReference>
<comment type="similarity">
    <text evidence="1">Belongs to the peptidase C40 family.</text>
</comment>
<evidence type="ECO:0000256" key="1">
    <source>
        <dbReference type="ARBA" id="ARBA00007074"/>
    </source>
</evidence>
<sequence>MEEPNLKIEEIRRKFEIDTRLCVFELSEGLIKVSDEKIFKKLQKILKTQSISIPIKLLPPEELTLKYGICNTGTAPVFKDPSMRSEQITQIILGETFDVLEIKDDWVRIRLHFDGYIGWVYKPQVVLMDEPKFSEYVQKQKIEFISNLGFIYSKPDKNSTALRDVVICSILNYIEIKNGWLKIELPDETYGFIRKNEARKFKFAERPKPDDIIQTAKRFLGVSYIWGGKTPKGFDCSGFVQTVFRINGVQLPRDSDMQWKIGKYVGKDFKKFKKGDLLFFSSDGKRITHVGIYTGKDKEIIHASGFVRLNSLDKKSKLYSQRLERTFMGAKRVLNLK</sequence>
<dbReference type="PANTHER" id="PTHR47053">
    <property type="entry name" value="MUREIN DD-ENDOPEPTIDASE MEPH-RELATED"/>
    <property type="match status" value="1"/>
</dbReference>
<dbReference type="InterPro" id="IPR038765">
    <property type="entry name" value="Papain-like_cys_pep_sf"/>
</dbReference>
<proteinExistence type="inferred from homology"/>
<keyword evidence="3 7" id="KW-0378">Hydrolase</keyword>
<evidence type="ECO:0000256" key="3">
    <source>
        <dbReference type="ARBA" id="ARBA00022801"/>
    </source>
</evidence>
<dbReference type="PANTHER" id="PTHR47053:SF1">
    <property type="entry name" value="MUREIN DD-ENDOPEPTIDASE MEPH-RELATED"/>
    <property type="match status" value="1"/>
</dbReference>